<dbReference type="AlphaFoldDB" id="A0A9P6FKH7"/>
<organism evidence="2 3">
    <name type="scientific">Lunasporangiospora selenospora</name>
    <dbReference type="NCBI Taxonomy" id="979761"/>
    <lineage>
        <taxon>Eukaryota</taxon>
        <taxon>Fungi</taxon>
        <taxon>Fungi incertae sedis</taxon>
        <taxon>Mucoromycota</taxon>
        <taxon>Mortierellomycotina</taxon>
        <taxon>Mortierellomycetes</taxon>
        <taxon>Mortierellales</taxon>
        <taxon>Mortierellaceae</taxon>
        <taxon>Lunasporangiospora</taxon>
    </lineage>
</organism>
<feature type="compositionally biased region" description="Low complexity" evidence="1">
    <location>
        <begin position="65"/>
        <end position="76"/>
    </location>
</feature>
<reference evidence="2" key="1">
    <citation type="journal article" date="2020" name="Fungal Divers.">
        <title>Resolving the Mortierellaceae phylogeny through synthesis of multi-gene phylogenetics and phylogenomics.</title>
        <authorList>
            <person name="Vandepol N."/>
            <person name="Liber J."/>
            <person name="Desiro A."/>
            <person name="Na H."/>
            <person name="Kennedy M."/>
            <person name="Barry K."/>
            <person name="Grigoriev I.V."/>
            <person name="Miller A.N."/>
            <person name="O'Donnell K."/>
            <person name="Stajich J.E."/>
            <person name="Bonito G."/>
        </authorList>
    </citation>
    <scope>NUCLEOTIDE SEQUENCE</scope>
    <source>
        <strain evidence="2">KOD1015</strain>
    </source>
</reference>
<proteinExistence type="predicted"/>
<sequence>STGDVFGRSTKHQTIHEEDEDEVDKALGKGITRKILPQPRRSTSSAQSSPAGSSRTSPKLDSKRMSVSSTSSQQPSALERIAIHNNNINHALATTMSHSLSIASSDKVTRMNDDIVHQQGSSLSSTSEFSSEDNAGPHCCDHARSPHHLTECKEHRRPQQQQQQQQH</sequence>
<feature type="compositionally biased region" description="Basic and acidic residues" evidence="1">
    <location>
        <begin position="139"/>
        <end position="154"/>
    </location>
</feature>
<evidence type="ECO:0000313" key="3">
    <source>
        <dbReference type="Proteomes" id="UP000780801"/>
    </source>
</evidence>
<evidence type="ECO:0000256" key="1">
    <source>
        <dbReference type="SAM" id="MobiDB-lite"/>
    </source>
</evidence>
<dbReference type="Proteomes" id="UP000780801">
    <property type="component" value="Unassembled WGS sequence"/>
</dbReference>
<accession>A0A9P6FKH7</accession>
<name>A0A9P6FKH7_9FUNG</name>
<feature type="region of interest" description="Disordered" evidence="1">
    <location>
        <begin position="117"/>
        <end position="167"/>
    </location>
</feature>
<dbReference type="OrthoDB" id="411646at2759"/>
<feature type="region of interest" description="Disordered" evidence="1">
    <location>
        <begin position="1"/>
        <end position="79"/>
    </location>
</feature>
<keyword evidence="3" id="KW-1185">Reference proteome</keyword>
<protein>
    <submittedName>
        <fullName evidence="2">Uncharacterized protein</fullName>
    </submittedName>
</protein>
<evidence type="ECO:0000313" key="2">
    <source>
        <dbReference type="EMBL" id="KAF9554520.1"/>
    </source>
</evidence>
<dbReference type="EMBL" id="JAABOA010006790">
    <property type="protein sequence ID" value="KAF9554520.1"/>
    <property type="molecule type" value="Genomic_DNA"/>
</dbReference>
<gene>
    <name evidence="2" type="ORF">BGW38_009312</name>
</gene>
<comment type="caution">
    <text evidence="2">The sequence shown here is derived from an EMBL/GenBank/DDBJ whole genome shotgun (WGS) entry which is preliminary data.</text>
</comment>
<feature type="non-terminal residue" evidence="2">
    <location>
        <position position="1"/>
    </location>
</feature>
<feature type="compositionally biased region" description="Low complexity" evidence="1">
    <location>
        <begin position="37"/>
        <end position="57"/>
    </location>
</feature>